<evidence type="ECO:0000313" key="2">
    <source>
        <dbReference type="Proteomes" id="UP000886653"/>
    </source>
</evidence>
<sequence>MLNRINGIDFFLENALQEMVLKLPEENDRWIFSKEPANGDKSSIFSQSFPPGYPNVPKNLKDFIDFKLSQGMEDQITLIDRIIKLFLLLWNMQPSVAHILKLNSRDLQIKSFETLASILQQDHYAKTPQYLPKPQVHAHKWYFEYDRDPPGNVKGCHAFKNEYFRIYHCIYIQHVKIKHKQQAIRDITYAMLDGREKICASYGDWVLNAIDKVASGHGHINFDPFEIEKKNFKNSQGVWHSQTKPLSLP</sequence>
<gene>
    <name evidence="1" type="ORF">CROQUDRAFT_135926</name>
</gene>
<comment type="caution">
    <text evidence="1">The sequence shown here is derived from an EMBL/GenBank/DDBJ whole genome shotgun (WGS) entry which is preliminary data.</text>
</comment>
<dbReference type="AlphaFoldDB" id="A0A9P6N8G9"/>
<proteinExistence type="predicted"/>
<protein>
    <submittedName>
        <fullName evidence="1">Uncharacterized protein</fullName>
    </submittedName>
</protein>
<accession>A0A9P6N8G9</accession>
<dbReference type="Proteomes" id="UP000886653">
    <property type="component" value="Unassembled WGS sequence"/>
</dbReference>
<name>A0A9P6N8G9_9BASI</name>
<reference evidence="1" key="1">
    <citation type="submission" date="2013-11" db="EMBL/GenBank/DDBJ databases">
        <title>Genome sequence of the fusiform rust pathogen reveals effectors for host alternation and coevolution with pine.</title>
        <authorList>
            <consortium name="DOE Joint Genome Institute"/>
            <person name="Smith K."/>
            <person name="Pendleton A."/>
            <person name="Kubisiak T."/>
            <person name="Anderson C."/>
            <person name="Salamov A."/>
            <person name="Aerts A."/>
            <person name="Riley R."/>
            <person name="Clum A."/>
            <person name="Lindquist E."/>
            <person name="Ence D."/>
            <person name="Campbell M."/>
            <person name="Kronenberg Z."/>
            <person name="Feau N."/>
            <person name="Dhillon B."/>
            <person name="Hamelin R."/>
            <person name="Burleigh J."/>
            <person name="Smith J."/>
            <person name="Yandell M."/>
            <person name="Nelson C."/>
            <person name="Grigoriev I."/>
            <person name="Davis J."/>
        </authorList>
    </citation>
    <scope>NUCLEOTIDE SEQUENCE</scope>
    <source>
        <strain evidence="1">G11</strain>
    </source>
</reference>
<evidence type="ECO:0000313" key="1">
    <source>
        <dbReference type="EMBL" id="KAG0141840.1"/>
    </source>
</evidence>
<dbReference type="EMBL" id="MU167369">
    <property type="protein sequence ID" value="KAG0141840.1"/>
    <property type="molecule type" value="Genomic_DNA"/>
</dbReference>
<organism evidence="1 2">
    <name type="scientific">Cronartium quercuum f. sp. fusiforme G11</name>
    <dbReference type="NCBI Taxonomy" id="708437"/>
    <lineage>
        <taxon>Eukaryota</taxon>
        <taxon>Fungi</taxon>
        <taxon>Dikarya</taxon>
        <taxon>Basidiomycota</taxon>
        <taxon>Pucciniomycotina</taxon>
        <taxon>Pucciniomycetes</taxon>
        <taxon>Pucciniales</taxon>
        <taxon>Coleosporiaceae</taxon>
        <taxon>Cronartium</taxon>
    </lineage>
</organism>
<keyword evidence="2" id="KW-1185">Reference proteome</keyword>